<sequence length="128" mass="13758">MSAPSLPDFDDPKLAARVEALPPAALDALPFGAIRVDAYGVVQLYSAAERRLSGSGDRPRLGLHFFSAVASCMDTPAFRGRIDKALAAGRLDLEFGWTGDFADAERGLRVRAQSAAGGGYWLFLQRED</sequence>
<accession>A0ABT8A9N5</accession>
<organism evidence="1 2">
    <name type="scientific">Paeniroseomonas aquatica</name>
    <dbReference type="NCBI Taxonomy" id="373043"/>
    <lineage>
        <taxon>Bacteria</taxon>
        <taxon>Pseudomonadati</taxon>
        <taxon>Pseudomonadota</taxon>
        <taxon>Alphaproteobacteria</taxon>
        <taxon>Acetobacterales</taxon>
        <taxon>Acetobacteraceae</taxon>
        <taxon>Paeniroseomonas</taxon>
    </lineage>
</organism>
<evidence type="ECO:0008006" key="3">
    <source>
        <dbReference type="Google" id="ProtNLM"/>
    </source>
</evidence>
<dbReference type="Proteomes" id="UP001529369">
    <property type="component" value="Unassembled WGS sequence"/>
</dbReference>
<gene>
    <name evidence="1" type="ORF">QWZ14_18720</name>
</gene>
<proteinExistence type="predicted"/>
<dbReference type="SUPFAM" id="SSF55785">
    <property type="entry name" value="PYP-like sensor domain (PAS domain)"/>
    <property type="match status" value="1"/>
</dbReference>
<keyword evidence="2" id="KW-1185">Reference proteome</keyword>
<dbReference type="InterPro" id="IPR035965">
    <property type="entry name" value="PAS-like_dom_sf"/>
</dbReference>
<comment type="caution">
    <text evidence="1">The sequence shown here is derived from an EMBL/GenBank/DDBJ whole genome shotgun (WGS) entry which is preliminary data.</text>
</comment>
<evidence type="ECO:0000313" key="2">
    <source>
        <dbReference type="Proteomes" id="UP001529369"/>
    </source>
</evidence>
<dbReference type="RefSeq" id="WP_290318331.1">
    <property type="nucleotide sequence ID" value="NZ_JAUFPN010000172.1"/>
</dbReference>
<evidence type="ECO:0000313" key="1">
    <source>
        <dbReference type="EMBL" id="MDN3566410.1"/>
    </source>
</evidence>
<dbReference type="Gene3D" id="3.30.450.20">
    <property type="entry name" value="PAS domain"/>
    <property type="match status" value="1"/>
</dbReference>
<protein>
    <recommendedName>
        <fullName evidence="3">Photoactive yellow protein</fullName>
    </recommendedName>
</protein>
<name>A0ABT8A9N5_9PROT</name>
<dbReference type="EMBL" id="JAUFPN010000172">
    <property type="protein sequence ID" value="MDN3566410.1"/>
    <property type="molecule type" value="Genomic_DNA"/>
</dbReference>
<reference evidence="2" key="1">
    <citation type="journal article" date="2019" name="Int. J. Syst. Evol. Microbiol.">
        <title>The Global Catalogue of Microorganisms (GCM) 10K type strain sequencing project: providing services to taxonomists for standard genome sequencing and annotation.</title>
        <authorList>
            <consortium name="The Broad Institute Genomics Platform"/>
            <consortium name="The Broad Institute Genome Sequencing Center for Infectious Disease"/>
            <person name="Wu L."/>
            <person name="Ma J."/>
        </authorList>
    </citation>
    <scope>NUCLEOTIDE SEQUENCE [LARGE SCALE GENOMIC DNA]</scope>
    <source>
        <strain evidence="2">CECT 7131</strain>
    </source>
</reference>